<name>A0A397VPU9_9GLOM</name>
<dbReference type="EMBL" id="QKWP01000282">
    <property type="protein sequence ID" value="RIB23029.1"/>
    <property type="molecule type" value="Genomic_DNA"/>
</dbReference>
<gene>
    <name evidence="1" type="ORF">C2G38_2172445</name>
</gene>
<proteinExistence type="predicted"/>
<comment type="caution">
    <text evidence="1">The sequence shown here is derived from an EMBL/GenBank/DDBJ whole genome shotgun (WGS) entry which is preliminary data.</text>
</comment>
<organism evidence="1 2">
    <name type="scientific">Gigaspora rosea</name>
    <dbReference type="NCBI Taxonomy" id="44941"/>
    <lineage>
        <taxon>Eukaryota</taxon>
        <taxon>Fungi</taxon>
        <taxon>Fungi incertae sedis</taxon>
        <taxon>Mucoromycota</taxon>
        <taxon>Glomeromycotina</taxon>
        <taxon>Glomeromycetes</taxon>
        <taxon>Diversisporales</taxon>
        <taxon>Gigasporaceae</taxon>
        <taxon>Gigaspora</taxon>
    </lineage>
</organism>
<evidence type="ECO:0000313" key="1">
    <source>
        <dbReference type="EMBL" id="RIB23029.1"/>
    </source>
</evidence>
<protein>
    <submittedName>
        <fullName evidence="1">Uncharacterized protein</fullName>
    </submittedName>
</protein>
<accession>A0A397VPU9</accession>
<reference evidence="1 2" key="1">
    <citation type="submission" date="2018-06" db="EMBL/GenBank/DDBJ databases">
        <title>Comparative genomics reveals the genomic features of Rhizophagus irregularis, R. cerebriforme, R. diaphanum and Gigaspora rosea, and their symbiotic lifestyle signature.</title>
        <authorList>
            <person name="Morin E."/>
            <person name="San Clemente H."/>
            <person name="Chen E.C.H."/>
            <person name="De La Providencia I."/>
            <person name="Hainaut M."/>
            <person name="Kuo A."/>
            <person name="Kohler A."/>
            <person name="Murat C."/>
            <person name="Tang N."/>
            <person name="Roy S."/>
            <person name="Loubradou J."/>
            <person name="Henrissat B."/>
            <person name="Grigoriev I.V."/>
            <person name="Corradi N."/>
            <person name="Roux C."/>
            <person name="Martin F.M."/>
        </authorList>
    </citation>
    <scope>NUCLEOTIDE SEQUENCE [LARGE SCALE GENOMIC DNA]</scope>
    <source>
        <strain evidence="1 2">DAOM 194757</strain>
    </source>
</reference>
<sequence>MNTLGTKHIQEDSTQNYTPIYIKEKLTKIKVIPKTEYNLISTKYGTLYLQYLNSIIYRIFTHLPTNTDIILVLKSQIIARVSVILTDIYLKNSIKNIFNKNTTSRNIINNFIMQTEKALHPYRLLKEEVKKEAYYCVNILDKELLQIIAHQGTPGIKINIYKDTNN</sequence>
<evidence type="ECO:0000313" key="2">
    <source>
        <dbReference type="Proteomes" id="UP000266673"/>
    </source>
</evidence>
<keyword evidence="2" id="KW-1185">Reference proteome</keyword>
<dbReference type="AlphaFoldDB" id="A0A397VPU9"/>
<dbReference type="Proteomes" id="UP000266673">
    <property type="component" value="Unassembled WGS sequence"/>
</dbReference>